<organism evidence="1 2">
    <name type="scientific">Candidatus Wolfebacteria bacterium RIFCSPHIGHO2_01_FULL_48_22</name>
    <dbReference type="NCBI Taxonomy" id="1802555"/>
    <lineage>
        <taxon>Bacteria</taxon>
        <taxon>Candidatus Wolfeibacteriota</taxon>
    </lineage>
</organism>
<sequence length="143" mass="16186">MKFQYRKLLLPSKDDFFGSAILKPIIPIQIKIKNDELDYVALIDSGADFCIFDAELGEYLGLDVRFGREKIFGGVQERGGATAFLHDVILSVGGWDYKTTVGFSYDIAERGFGVLGQKGFFDIFTVKFDILKEEIELKERDLL</sequence>
<dbReference type="InterPro" id="IPR021109">
    <property type="entry name" value="Peptidase_aspartic_dom_sf"/>
</dbReference>
<name>A0A1F8DTN5_9BACT</name>
<reference evidence="1 2" key="1">
    <citation type="journal article" date="2016" name="Nat. Commun.">
        <title>Thousands of microbial genomes shed light on interconnected biogeochemical processes in an aquifer system.</title>
        <authorList>
            <person name="Anantharaman K."/>
            <person name="Brown C.T."/>
            <person name="Hug L.A."/>
            <person name="Sharon I."/>
            <person name="Castelle C.J."/>
            <person name="Probst A.J."/>
            <person name="Thomas B.C."/>
            <person name="Singh A."/>
            <person name="Wilkins M.J."/>
            <person name="Karaoz U."/>
            <person name="Brodie E.L."/>
            <person name="Williams K.H."/>
            <person name="Hubbard S.S."/>
            <person name="Banfield J.F."/>
        </authorList>
    </citation>
    <scope>NUCLEOTIDE SEQUENCE [LARGE SCALE GENOMIC DNA]</scope>
</reference>
<evidence type="ECO:0000313" key="1">
    <source>
        <dbReference type="EMBL" id="OGM91178.1"/>
    </source>
</evidence>
<dbReference type="AlphaFoldDB" id="A0A1F8DTN5"/>
<evidence type="ECO:0008006" key="3">
    <source>
        <dbReference type="Google" id="ProtNLM"/>
    </source>
</evidence>
<dbReference type="Gene3D" id="2.40.70.10">
    <property type="entry name" value="Acid Proteases"/>
    <property type="match status" value="1"/>
</dbReference>
<dbReference type="Proteomes" id="UP000177029">
    <property type="component" value="Unassembled WGS sequence"/>
</dbReference>
<evidence type="ECO:0000313" key="2">
    <source>
        <dbReference type="Proteomes" id="UP000177029"/>
    </source>
</evidence>
<proteinExistence type="predicted"/>
<protein>
    <recommendedName>
        <fullName evidence="3">Peptidase A2 domain-containing protein</fullName>
    </recommendedName>
</protein>
<dbReference type="STRING" id="1802555.A2755_02105"/>
<dbReference type="EMBL" id="MGIP01000011">
    <property type="protein sequence ID" value="OGM91178.1"/>
    <property type="molecule type" value="Genomic_DNA"/>
</dbReference>
<accession>A0A1F8DTN5</accession>
<comment type="caution">
    <text evidence="1">The sequence shown here is derived from an EMBL/GenBank/DDBJ whole genome shotgun (WGS) entry which is preliminary data.</text>
</comment>
<gene>
    <name evidence="1" type="ORF">A2755_02105</name>
</gene>